<evidence type="ECO:0000256" key="2">
    <source>
        <dbReference type="SAM" id="Phobius"/>
    </source>
</evidence>
<keyword evidence="3" id="KW-1185">Reference proteome</keyword>
<gene>
    <name evidence="4" type="primary">LOC113788794</name>
</gene>
<feature type="region of interest" description="Disordered" evidence="1">
    <location>
        <begin position="447"/>
        <end position="467"/>
    </location>
</feature>
<protein>
    <submittedName>
        <fullName evidence="4">Dual specificity protein kinase pyk3-like</fullName>
    </submittedName>
</protein>
<feature type="region of interest" description="Disordered" evidence="1">
    <location>
        <begin position="260"/>
        <end position="292"/>
    </location>
</feature>
<dbReference type="OrthoDB" id="6529998at2759"/>
<keyword evidence="2" id="KW-1133">Transmembrane helix</keyword>
<reference evidence="4" key="1">
    <citation type="submission" date="2025-08" db="UniProtKB">
        <authorList>
            <consortium name="RefSeq"/>
        </authorList>
    </citation>
    <scope>IDENTIFICATION</scope>
    <source>
        <strain evidence="4">Airmid</strain>
    </source>
</reference>
<dbReference type="AlphaFoldDB" id="A0A6P6XQ90"/>
<keyword evidence="2" id="KW-0812">Transmembrane</keyword>
<keyword evidence="2" id="KW-0472">Membrane</keyword>
<sequence>MTRARHLVAIASVLNISFFFSFLFPFAFLIFSVSRIKNTSIFFLFSLARFQSLIKSKIIKSNMMNGNNPIVNDVEDIKTVTYFQNQPIQQQWFMIVSHDKIPMFNAPEQRYRRQAELKSIAKSVQMDPDRRKLMMKITNNDNDEQHSLELKFYLPNDYRFEYSIDCRRIDLFRRSKKDRTYFYFTLECNIGTNNNIDDDGGKDSNKPTQEINSSNQQQQRKFQYECHMYHAISISNAEFIADLMDKQVQLNLKNQKKFLQSSSSTNVENKQKQTKQSSKQSNDDDKNGKNVVKSELVSKKILPEIENVRTAHPLDRSLDDDVIMAINHVPSLLDLGLSSKTTSTMTMETKNNHLNNNQFDLDFIDITTVNEMNKSSQATNIHNPFLSVLNPSPMTTSLSSDWNIIRNEQQESSSSSSSSSSTLSSSSSTSLISTIISKLSMTNSNSTINLPQLLSNNNSKQMEKSTTTNPLDYLRFDDDFDTFISKKISNELMQKQNHHQ</sequence>
<name>A0A6P6XQ90_DERPT</name>
<organism evidence="3 4">
    <name type="scientific">Dermatophagoides pteronyssinus</name>
    <name type="common">European house dust mite</name>
    <dbReference type="NCBI Taxonomy" id="6956"/>
    <lineage>
        <taxon>Eukaryota</taxon>
        <taxon>Metazoa</taxon>
        <taxon>Ecdysozoa</taxon>
        <taxon>Arthropoda</taxon>
        <taxon>Chelicerata</taxon>
        <taxon>Arachnida</taxon>
        <taxon>Acari</taxon>
        <taxon>Acariformes</taxon>
        <taxon>Sarcoptiformes</taxon>
        <taxon>Astigmata</taxon>
        <taxon>Psoroptidia</taxon>
        <taxon>Analgoidea</taxon>
        <taxon>Pyroglyphidae</taxon>
        <taxon>Dermatophagoidinae</taxon>
        <taxon>Dermatophagoides</taxon>
    </lineage>
</organism>
<evidence type="ECO:0000313" key="4">
    <source>
        <dbReference type="RefSeq" id="XP_027194049.1"/>
    </source>
</evidence>
<accession>A0A6P6XQ90</accession>
<feature type="region of interest" description="Disordered" evidence="1">
    <location>
        <begin position="194"/>
        <end position="219"/>
    </location>
</feature>
<dbReference type="InParanoid" id="A0A6P6XQ90"/>
<evidence type="ECO:0000256" key="1">
    <source>
        <dbReference type="SAM" id="MobiDB-lite"/>
    </source>
</evidence>
<feature type="compositionally biased region" description="Polar residues" evidence="1">
    <location>
        <begin position="207"/>
        <end position="219"/>
    </location>
</feature>
<dbReference type="RefSeq" id="XP_027194049.1">
    <property type="nucleotide sequence ID" value="XM_027338248.1"/>
</dbReference>
<dbReference type="Proteomes" id="UP000515146">
    <property type="component" value="Unplaced"/>
</dbReference>
<proteinExistence type="predicted"/>
<evidence type="ECO:0000313" key="3">
    <source>
        <dbReference type="Proteomes" id="UP000515146"/>
    </source>
</evidence>
<feature type="transmembrane region" description="Helical" evidence="2">
    <location>
        <begin position="7"/>
        <end position="30"/>
    </location>
</feature>
<dbReference type="KEGG" id="dpte:113788794"/>